<organism evidence="2 3">
    <name type="scientific">Butyricimonas virosa</name>
    <dbReference type="NCBI Taxonomy" id="544645"/>
    <lineage>
        <taxon>Bacteria</taxon>
        <taxon>Pseudomonadati</taxon>
        <taxon>Bacteroidota</taxon>
        <taxon>Bacteroidia</taxon>
        <taxon>Bacteroidales</taxon>
        <taxon>Odoribacteraceae</taxon>
        <taxon>Butyricimonas</taxon>
    </lineage>
</organism>
<comment type="caution">
    <text evidence="2">The sequence shown here is derived from an EMBL/GenBank/DDBJ whole genome shotgun (WGS) entry which is preliminary data.</text>
</comment>
<gene>
    <name evidence="2" type="ORF">DWW18_08550</name>
</gene>
<evidence type="ECO:0000313" key="2">
    <source>
        <dbReference type="EMBL" id="RGV34354.1"/>
    </source>
</evidence>
<feature type="transmembrane region" description="Helical" evidence="1">
    <location>
        <begin position="45"/>
        <end position="66"/>
    </location>
</feature>
<feature type="transmembrane region" description="Helical" evidence="1">
    <location>
        <begin position="270"/>
        <end position="294"/>
    </location>
</feature>
<feature type="transmembrane region" description="Helical" evidence="1">
    <location>
        <begin position="78"/>
        <end position="98"/>
    </location>
</feature>
<feature type="transmembrane region" description="Helical" evidence="1">
    <location>
        <begin position="134"/>
        <end position="157"/>
    </location>
</feature>
<feature type="transmembrane region" description="Helical" evidence="1">
    <location>
        <begin position="163"/>
        <end position="180"/>
    </location>
</feature>
<dbReference type="Proteomes" id="UP000283589">
    <property type="component" value="Unassembled WGS sequence"/>
</dbReference>
<feature type="transmembrane region" description="Helical" evidence="1">
    <location>
        <begin position="398"/>
        <end position="413"/>
    </location>
</feature>
<evidence type="ECO:0008006" key="4">
    <source>
        <dbReference type="Google" id="ProtNLM"/>
    </source>
</evidence>
<feature type="transmembrane region" description="Helical" evidence="1">
    <location>
        <begin position="342"/>
        <end position="360"/>
    </location>
</feature>
<feature type="transmembrane region" description="Helical" evidence="1">
    <location>
        <begin position="310"/>
        <end position="330"/>
    </location>
</feature>
<feature type="transmembrane region" description="Helical" evidence="1">
    <location>
        <begin position="200"/>
        <end position="218"/>
    </location>
</feature>
<dbReference type="AlphaFoldDB" id="A0A412X1V7"/>
<protein>
    <recommendedName>
        <fullName evidence="4">Polysaccharide biosynthesis protein</fullName>
    </recommendedName>
</protein>
<evidence type="ECO:0000313" key="3">
    <source>
        <dbReference type="Proteomes" id="UP000283589"/>
    </source>
</evidence>
<name>A0A412X1V7_9BACT</name>
<feature type="transmembrane region" description="Helical" evidence="1">
    <location>
        <begin position="12"/>
        <end position="33"/>
    </location>
</feature>
<dbReference type="EMBL" id="QRZA01000008">
    <property type="protein sequence ID" value="RGV34354.1"/>
    <property type="molecule type" value="Genomic_DNA"/>
</dbReference>
<sequence>MKSKLKYLSKNIFFFGLSKGIAFIAPIVFVKFVSLGEYGEIEFAYSTGSVCAVFLSLGLGGAYPYFILKRQELQKEYYFFLYGYFLLVISFSFLILFYCGVISSTIYLVYLFSAIFSLQRIYSSILKSNNEGYLGVIYDGGYYFLLSLVILFCYIMHFPYLLALRIGMEIYLGGLIFLFCSKYSKNKVCFYRKEECFDILKYSSSLILSGIIIFWLTSSSRIYIKYLMGYEQVGIYSLYFRYVGIAVIIYQFCYIAFFKKLYLSSSKNLDIYYSFLMIVVLLACLLIYCIYPFFSNYLLDGRQIFSSSKLYILLSVMMPIWIGIALNEGIISRENVIYKMNIVLGGQVVTFPLLLLLFKQQMTLELFTFLNVLMFCVAYLSQLQILKSRNILFTRCRIYTYITFVVTIIYYFTF</sequence>
<accession>A0A412X1V7</accession>
<reference evidence="2 3" key="1">
    <citation type="submission" date="2018-08" db="EMBL/GenBank/DDBJ databases">
        <title>A genome reference for cultivated species of the human gut microbiota.</title>
        <authorList>
            <person name="Zou Y."/>
            <person name="Xue W."/>
            <person name="Luo G."/>
        </authorList>
    </citation>
    <scope>NUCLEOTIDE SEQUENCE [LARGE SCALE GENOMIC DNA]</scope>
    <source>
        <strain evidence="2 3">AF14-49</strain>
    </source>
</reference>
<keyword evidence="1" id="KW-0472">Membrane</keyword>
<evidence type="ECO:0000256" key="1">
    <source>
        <dbReference type="SAM" id="Phobius"/>
    </source>
</evidence>
<feature type="transmembrane region" description="Helical" evidence="1">
    <location>
        <begin position="238"/>
        <end position="258"/>
    </location>
</feature>
<feature type="transmembrane region" description="Helical" evidence="1">
    <location>
        <begin position="104"/>
        <end position="122"/>
    </location>
</feature>
<keyword evidence="1" id="KW-1133">Transmembrane helix</keyword>
<proteinExistence type="predicted"/>
<keyword evidence="1" id="KW-0812">Transmembrane</keyword>
<feature type="transmembrane region" description="Helical" evidence="1">
    <location>
        <begin position="366"/>
        <end position="386"/>
    </location>
</feature>
<dbReference type="RefSeq" id="WP_118259974.1">
    <property type="nucleotide sequence ID" value="NZ_CALBWO010000029.1"/>
</dbReference>